<evidence type="ECO:0000313" key="10">
    <source>
        <dbReference type="EMBL" id="KAG8442910.1"/>
    </source>
</evidence>
<keyword evidence="2" id="KW-0963">Cytoplasm</keyword>
<evidence type="ECO:0000256" key="3">
    <source>
        <dbReference type="ARBA" id="ARBA00022553"/>
    </source>
</evidence>
<dbReference type="InterPro" id="IPR024581">
    <property type="entry name" value="TBD"/>
</dbReference>
<comment type="caution">
    <text evidence="10">The sequence shown here is derived from an EMBL/GenBank/DDBJ whole genome shotgun (WGS) entry which is preliminary data.</text>
</comment>
<evidence type="ECO:0000256" key="1">
    <source>
        <dbReference type="ARBA" id="ARBA00004496"/>
    </source>
</evidence>
<dbReference type="InterPro" id="IPR051891">
    <property type="entry name" value="TBK1-IKBKE_adapters"/>
</dbReference>
<gene>
    <name evidence="10" type="ORF">GDO86_011646</name>
</gene>
<keyword evidence="5 8" id="KW-0175">Coiled coil</keyword>
<comment type="subcellular location">
    <subcellularLocation>
        <location evidence="1">Cytoplasm</location>
    </subcellularLocation>
</comment>
<feature type="domain" description="Tbk1/Ikki binding" evidence="9">
    <location>
        <begin position="210"/>
        <end position="245"/>
    </location>
</feature>
<sequence>MDSALDDDICILTHEKADYIQGRDQDIPFSASSGEASVASHFALVTAYEDIKKRLKETEKENHYLKRRLRQMEEKLSGTNEKTASMVEQKLHEICIERDSLLNRLNVEEEKQLECAKNLNDQLQSKEVELLQLRTELETQQVMRTLNKTPSEWEIEKINSDLKMRTVEQELQLLKEECQGLKTELQGTKNLKADTCLLEKDSQELIKERENSMRQAFWELKKEMSNLHLVAEVQAEVLRKLKATKKAFHCGFMTLEEDLKKCDKLQLAAPGVDYIEHNECLATSAPVRTPTNPITFIWKSLTFLSGLKRGLFL</sequence>
<keyword evidence="11" id="KW-1185">Reference proteome</keyword>
<evidence type="ECO:0000313" key="11">
    <source>
        <dbReference type="Proteomes" id="UP000812440"/>
    </source>
</evidence>
<dbReference type="Proteomes" id="UP000812440">
    <property type="component" value="Chromosome 6"/>
</dbReference>
<keyword evidence="4" id="KW-0832">Ubl conjugation</keyword>
<reference evidence="10" key="1">
    <citation type="thesis" date="2020" institute="ProQuest LLC" country="789 East Eisenhower Parkway, Ann Arbor, MI, USA">
        <title>Comparative Genomics and Chromosome Evolution.</title>
        <authorList>
            <person name="Mudd A.B."/>
        </authorList>
    </citation>
    <scope>NUCLEOTIDE SEQUENCE</scope>
    <source>
        <strain evidence="10">Female2</strain>
        <tissue evidence="10">Blood</tissue>
    </source>
</reference>
<dbReference type="PANTHER" id="PTHR14432:SF6">
    <property type="entry name" value="5-AZACYTIDINE-INDUCED PROTEIN 2"/>
    <property type="match status" value="1"/>
</dbReference>
<dbReference type="Pfam" id="PF12845">
    <property type="entry name" value="TBD"/>
    <property type="match status" value="1"/>
</dbReference>
<protein>
    <recommendedName>
        <fullName evidence="6">5-azacytidine-induced protein 2</fullName>
    </recommendedName>
</protein>
<feature type="coiled-coil region" evidence="8">
    <location>
        <begin position="106"/>
        <end position="191"/>
    </location>
</feature>
<evidence type="ECO:0000256" key="8">
    <source>
        <dbReference type="SAM" id="Coils"/>
    </source>
</evidence>
<dbReference type="EMBL" id="JAACNH010000005">
    <property type="protein sequence ID" value="KAG8442911.1"/>
    <property type="molecule type" value="Genomic_DNA"/>
</dbReference>
<evidence type="ECO:0000256" key="4">
    <source>
        <dbReference type="ARBA" id="ARBA00022843"/>
    </source>
</evidence>
<evidence type="ECO:0000256" key="2">
    <source>
        <dbReference type="ARBA" id="ARBA00022490"/>
    </source>
</evidence>
<feature type="coiled-coil region" evidence="8">
    <location>
        <begin position="48"/>
        <end position="82"/>
    </location>
</feature>
<keyword evidence="3" id="KW-0597">Phosphoprotein</keyword>
<dbReference type="EMBL" id="JAACNH010000005">
    <property type="protein sequence ID" value="KAG8442910.1"/>
    <property type="molecule type" value="Genomic_DNA"/>
</dbReference>
<evidence type="ECO:0000256" key="6">
    <source>
        <dbReference type="ARBA" id="ARBA00040858"/>
    </source>
</evidence>
<evidence type="ECO:0000259" key="9">
    <source>
        <dbReference type="Pfam" id="PF12845"/>
    </source>
</evidence>
<dbReference type="OrthoDB" id="8744179at2759"/>
<accession>A0A8T2JHW3</accession>
<name>A0A8T2JHW3_9PIPI</name>
<dbReference type="PANTHER" id="PTHR14432">
    <property type="entry name" value="PROSAPIP2 PROTEIN/5-AZACYTIDINE INDUCED GENE 2"/>
    <property type="match status" value="1"/>
</dbReference>
<evidence type="ECO:0000256" key="7">
    <source>
        <dbReference type="ARBA" id="ARBA00045676"/>
    </source>
</evidence>
<comment type="function">
    <text evidence="7">Adapter protein which binds TBK1 and IKBKE playing a role in antiviral innate immunity. Activates serine/threonine-protein kinase TBK1 and facilitates its oligomerization. Enhances the phosphorylation of NF-kappa-B p65 subunit RELA by TBK1. Promotes TBK1-induced as well as TNF-alpha or PMA-induced activation of NF-kappa-B. Participates in IFNB promoter activation via TICAM1.</text>
</comment>
<dbReference type="AlphaFoldDB" id="A0A8T2JHW3"/>
<organism evidence="10 11">
    <name type="scientific">Hymenochirus boettgeri</name>
    <name type="common">Congo dwarf clawed frog</name>
    <dbReference type="NCBI Taxonomy" id="247094"/>
    <lineage>
        <taxon>Eukaryota</taxon>
        <taxon>Metazoa</taxon>
        <taxon>Chordata</taxon>
        <taxon>Craniata</taxon>
        <taxon>Vertebrata</taxon>
        <taxon>Euteleostomi</taxon>
        <taxon>Amphibia</taxon>
        <taxon>Batrachia</taxon>
        <taxon>Anura</taxon>
        <taxon>Pipoidea</taxon>
        <taxon>Pipidae</taxon>
        <taxon>Pipinae</taxon>
        <taxon>Hymenochirus</taxon>
    </lineage>
</organism>
<evidence type="ECO:0000256" key="5">
    <source>
        <dbReference type="ARBA" id="ARBA00023054"/>
    </source>
</evidence>
<dbReference type="GO" id="GO:0005737">
    <property type="term" value="C:cytoplasm"/>
    <property type="evidence" value="ECO:0007669"/>
    <property type="project" value="UniProtKB-SubCell"/>
</dbReference>
<proteinExistence type="predicted"/>